<dbReference type="Pfam" id="PF02811">
    <property type="entry name" value="PHP"/>
    <property type="match status" value="1"/>
</dbReference>
<dbReference type="STRING" id="526222.Desal_0062"/>
<dbReference type="GO" id="GO:0004534">
    <property type="term" value="F:5'-3' RNA exonuclease activity"/>
    <property type="evidence" value="ECO:0007669"/>
    <property type="project" value="TreeGrafter"/>
</dbReference>
<dbReference type="OrthoDB" id="9804333at2"/>
<dbReference type="EMBL" id="CP001649">
    <property type="protein sequence ID" value="ACS78133.1"/>
    <property type="molecule type" value="Genomic_DNA"/>
</dbReference>
<dbReference type="Gene3D" id="1.10.150.650">
    <property type="match status" value="1"/>
</dbReference>
<evidence type="ECO:0000313" key="3">
    <source>
        <dbReference type="Proteomes" id="UP000002601"/>
    </source>
</evidence>
<dbReference type="GO" id="GO:0035312">
    <property type="term" value="F:5'-3' DNA exonuclease activity"/>
    <property type="evidence" value="ECO:0007669"/>
    <property type="project" value="TreeGrafter"/>
</dbReference>
<name>C6BUZ6_MARSD</name>
<dbReference type="SUPFAM" id="SSF89550">
    <property type="entry name" value="PHP domain-like"/>
    <property type="match status" value="1"/>
</dbReference>
<protein>
    <submittedName>
        <fullName evidence="2">PHP domain protein</fullName>
    </submittedName>
</protein>
<accession>C6BUZ6</accession>
<dbReference type="KEGG" id="dsa:Desal_0062"/>
<dbReference type="Proteomes" id="UP000002601">
    <property type="component" value="Chromosome"/>
</dbReference>
<dbReference type="InterPro" id="IPR052018">
    <property type="entry name" value="PHP_domain"/>
</dbReference>
<reference evidence="2 3" key="1">
    <citation type="submission" date="2009-06" db="EMBL/GenBank/DDBJ databases">
        <title>Complete sequence of Desulfovibrio salexigens DSM 2638.</title>
        <authorList>
            <consortium name="US DOE Joint Genome Institute"/>
            <person name="Lucas S."/>
            <person name="Copeland A."/>
            <person name="Lapidus A."/>
            <person name="Glavina del Rio T."/>
            <person name="Tice H."/>
            <person name="Bruce D."/>
            <person name="Goodwin L."/>
            <person name="Pitluck S."/>
            <person name="Munk A.C."/>
            <person name="Brettin T."/>
            <person name="Detter J.C."/>
            <person name="Han C."/>
            <person name="Tapia R."/>
            <person name="Larimer F."/>
            <person name="Land M."/>
            <person name="Hauser L."/>
            <person name="Kyrpides N."/>
            <person name="Anderson I."/>
            <person name="Wall J.D."/>
            <person name="Arkin A.P."/>
            <person name="Dehal P."/>
            <person name="Chivian D."/>
            <person name="Giles B."/>
            <person name="Hazen T.C."/>
        </authorList>
    </citation>
    <scope>NUCLEOTIDE SEQUENCE [LARGE SCALE GENOMIC DNA]</scope>
    <source>
        <strain evidence="3">ATCC 14822 / DSM 2638 / NCIMB 8403 / VKM B-1763</strain>
    </source>
</reference>
<dbReference type="RefSeq" id="WP_012765659.1">
    <property type="nucleotide sequence ID" value="NC_012881.1"/>
</dbReference>
<keyword evidence="3" id="KW-1185">Reference proteome</keyword>
<dbReference type="eggNOG" id="COG0613">
    <property type="taxonomic scope" value="Bacteria"/>
</dbReference>
<sequence>MSAIDLHTHSTASDGTFTPKELVKAAKEAGLTAIALTDHDTMEGLPEALEAGVKSGVEVVPGCELSVESKVGVLHIVGLWVDPYSERLKRVFDEVRARRIERNEAVVAKLQKLGFDISMEEVQGQAAGTLGRPHMARVMLQKGYVHNFDEAFDNYLGKKGKAYYPKNNISAEEAFNLLRTTDATPILAHPFLLSSNEEKLDSEVGRLKEMGLQGIEVYYSSHSIEMTGIVKGLARKYDLLPSGGSDFHGYVKPDIKLGKGTGNLFVHHSVLDGMKAFRQSRGLKI</sequence>
<dbReference type="SMART" id="SM00481">
    <property type="entry name" value="POLIIIAc"/>
    <property type="match status" value="1"/>
</dbReference>
<evidence type="ECO:0000259" key="1">
    <source>
        <dbReference type="SMART" id="SM00481"/>
    </source>
</evidence>
<dbReference type="PANTHER" id="PTHR42924">
    <property type="entry name" value="EXONUCLEASE"/>
    <property type="match status" value="1"/>
</dbReference>
<dbReference type="InterPro" id="IPR004013">
    <property type="entry name" value="PHP_dom"/>
</dbReference>
<dbReference type="PANTHER" id="PTHR42924:SF3">
    <property type="entry name" value="POLYMERASE_HISTIDINOL PHOSPHATASE N-TERMINAL DOMAIN-CONTAINING PROTEIN"/>
    <property type="match status" value="1"/>
</dbReference>
<proteinExistence type="predicted"/>
<dbReference type="InterPro" id="IPR003141">
    <property type="entry name" value="Pol/His_phosphatase_N"/>
</dbReference>
<feature type="domain" description="Polymerase/histidinol phosphatase N-terminal" evidence="1">
    <location>
        <begin position="4"/>
        <end position="69"/>
    </location>
</feature>
<gene>
    <name evidence="2" type="ordered locus">Desal_0062</name>
</gene>
<organism evidence="2 3">
    <name type="scientific">Maridesulfovibrio salexigens (strain ATCC 14822 / DSM 2638 / NCIMB 8403 / VKM B-1763)</name>
    <name type="common">Desulfovibrio salexigens</name>
    <dbReference type="NCBI Taxonomy" id="526222"/>
    <lineage>
        <taxon>Bacteria</taxon>
        <taxon>Pseudomonadati</taxon>
        <taxon>Thermodesulfobacteriota</taxon>
        <taxon>Desulfovibrionia</taxon>
        <taxon>Desulfovibrionales</taxon>
        <taxon>Desulfovibrionaceae</taxon>
        <taxon>Maridesulfovibrio</taxon>
    </lineage>
</organism>
<dbReference type="CDD" id="cd07438">
    <property type="entry name" value="PHP_HisPPase_AMP"/>
    <property type="match status" value="1"/>
</dbReference>
<evidence type="ECO:0000313" key="2">
    <source>
        <dbReference type="EMBL" id="ACS78133.1"/>
    </source>
</evidence>
<dbReference type="AlphaFoldDB" id="C6BUZ6"/>
<dbReference type="InterPro" id="IPR016195">
    <property type="entry name" value="Pol/histidinol_Pase-like"/>
</dbReference>
<dbReference type="Gene3D" id="3.20.20.140">
    <property type="entry name" value="Metal-dependent hydrolases"/>
    <property type="match status" value="1"/>
</dbReference>
<dbReference type="HOGENOM" id="CLU_067347_1_0_7"/>